<feature type="region of interest" description="Disordered" evidence="8">
    <location>
        <begin position="1"/>
        <end position="38"/>
    </location>
</feature>
<feature type="compositionally biased region" description="Basic and acidic residues" evidence="8">
    <location>
        <begin position="840"/>
        <end position="857"/>
    </location>
</feature>
<evidence type="ECO:0000256" key="6">
    <source>
        <dbReference type="ARBA" id="ARBA00023242"/>
    </source>
</evidence>
<dbReference type="SUPFAM" id="SSF47762">
    <property type="entry name" value="PAH2 domain"/>
    <property type="match status" value="3"/>
</dbReference>
<feature type="compositionally biased region" description="Acidic residues" evidence="8">
    <location>
        <begin position="1035"/>
        <end position="1046"/>
    </location>
</feature>
<protein>
    <submittedName>
        <fullName evidence="10">Paired amphipathic helix protein Sin3-like 4</fullName>
    </submittedName>
</protein>
<feature type="compositionally biased region" description="Basic and acidic residues" evidence="8">
    <location>
        <begin position="1091"/>
        <end position="1100"/>
    </location>
</feature>
<dbReference type="Gene3D" id="1.20.1160.11">
    <property type="entry name" value="Paired amphipathic helix"/>
    <property type="match status" value="3"/>
</dbReference>
<dbReference type="InterPro" id="IPR036600">
    <property type="entry name" value="PAH_sf"/>
</dbReference>
<dbReference type="SMART" id="SM00761">
    <property type="entry name" value="HDAC_interact"/>
    <property type="match status" value="1"/>
</dbReference>
<evidence type="ECO:0000313" key="10">
    <source>
        <dbReference type="EMBL" id="KAK1302225.1"/>
    </source>
</evidence>
<dbReference type="FunFam" id="1.20.1160.11:FF:000002">
    <property type="entry name" value="Paired amphipathic helix protein SIN3"/>
    <property type="match status" value="1"/>
</dbReference>
<gene>
    <name evidence="10" type="primary">SNL4</name>
    <name evidence="10" type="ORF">QJS10_CPB12g00229</name>
</gene>
<dbReference type="InterPro" id="IPR031693">
    <property type="entry name" value="Sin3_C"/>
</dbReference>
<feature type="compositionally biased region" description="Polar residues" evidence="8">
    <location>
        <begin position="893"/>
        <end position="919"/>
    </location>
</feature>
<dbReference type="Pfam" id="PF02671">
    <property type="entry name" value="PAH"/>
    <property type="match status" value="3"/>
</dbReference>
<evidence type="ECO:0000256" key="3">
    <source>
        <dbReference type="ARBA" id="ARBA00022737"/>
    </source>
</evidence>
<dbReference type="GO" id="GO:0000785">
    <property type="term" value="C:chromatin"/>
    <property type="evidence" value="ECO:0007669"/>
    <property type="project" value="TreeGrafter"/>
</dbReference>
<dbReference type="GO" id="GO:0000122">
    <property type="term" value="P:negative regulation of transcription by RNA polymerase II"/>
    <property type="evidence" value="ECO:0007669"/>
    <property type="project" value="TreeGrafter"/>
</dbReference>
<dbReference type="InterPro" id="IPR013194">
    <property type="entry name" value="HDAC_interact_dom"/>
</dbReference>
<feature type="compositionally biased region" description="Basic and acidic residues" evidence="8">
    <location>
        <begin position="421"/>
        <end position="454"/>
    </location>
</feature>
<evidence type="ECO:0000256" key="2">
    <source>
        <dbReference type="ARBA" id="ARBA00022491"/>
    </source>
</evidence>
<reference evidence="10" key="1">
    <citation type="journal article" date="2023" name="Nat. Commun.">
        <title>Diploid and tetraploid genomes of Acorus and the evolution of monocots.</title>
        <authorList>
            <person name="Ma L."/>
            <person name="Liu K.W."/>
            <person name="Li Z."/>
            <person name="Hsiao Y.Y."/>
            <person name="Qi Y."/>
            <person name="Fu T."/>
            <person name="Tang G.D."/>
            <person name="Zhang D."/>
            <person name="Sun W.H."/>
            <person name="Liu D.K."/>
            <person name="Li Y."/>
            <person name="Chen G.Z."/>
            <person name="Liu X.D."/>
            <person name="Liao X.Y."/>
            <person name="Jiang Y.T."/>
            <person name="Yu X."/>
            <person name="Hao Y."/>
            <person name="Huang J."/>
            <person name="Zhao X.W."/>
            <person name="Ke S."/>
            <person name="Chen Y.Y."/>
            <person name="Wu W.L."/>
            <person name="Hsu J.L."/>
            <person name="Lin Y.F."/>
            <person name="Huang M.D."/>
            <person name="Li C.Y."/>
            <person name="Huang L."/>
            <person name="Wang Z.W."/>
            <person name="Zhao X."/>
            <person name="Zhong W.Y."/>
            <person name="Peng D.H."/>
            <person name="Ahmad S."/>
            <person name="Lan S."/>
            <person name="Zhang J.S."/>
            <person name="Tsai W.C."/>
            <person name="Van de Peer Y."/>
            <person name="Liu Z.J."/>
        </authorList>
    </citation>
    <scope>NUCLEOTIDE SEQUENCE</scope>
    <source>
        <strain evidence="10">CP</strain>
    </source>
</reference>
<dbReference type="Proteomes" id="UP001180020">
    <property type="component" value="Unassembled WGS sequence"/>
</dbReference>
<feature type="region of interest" description="Disordered" evidence="8">
    <location>
        <begin position="839"/>
        <end position="871"/>
    </location>
</feature>
<dbReference type="InterPro" id="IPR039774">
    <property type="entry name" value="Sin3-like"/>
</dbReference>
<evidence type="ECO:0000256" key="5">
    <source>
        <dbReference type="ARBA" id="ARBA00023163"/>
    </source>
</evidence>
<keyword evidence="11" id="KW-1185">Reference proteome</keyword>
<dbReference type="PANTHER" id="PTHR12346:SF0">
    <property type="entry name" value="SIN3A, ISOFORM G"/>
    <property type="match status" value="1"/>
</dbReference>
<keyword evidence="6 7" id="KW-0539">Nucleus</keyword>
<dbReference type="InterPro" id="IPR003822">
    <property type="entry name" value="PAH"/>
</dbReference>
<organism evidence="10 11">
    <name type="scientific">Acorus calamus</name>
    <name type="common">Sweet flag</name>
    <dbReference type="NCBI Taxonomy" id="4465"/>
    <lineage>
        <taxon>Eukaryota</taxon>
        <taxon>Viridiplantae</taxon>
        <taxon>Streptophyta</taxon>
        <taxon>Embryophyta</taxon>
        <taxon>Tracheophyta</taxon>
        <taxon>Spermatophyta</taxon>
        <taxon>Magnoliopsida</taxon>
        <taxon>Liliopsida</taxon>
        <taxon>Acoraceae</taxon>
        <taxon>Acorus</taxon>
    </lineage>
</organism>
<dbReference type="Pfam" id="PF16879">
    <property type="entry name" value="Sin3a_C"/>
    <property type="match status" value="1"/>
</dbReference>
<dbReference type="GO" id="GO:0003714">
    <property type="term" value="F:transcription corepressor activity"/>
    <property type="evidence" value="ECO:0007669"/>
    <property type="project" value="InterPro"/>
</dbReference>
<dbReference type="PANTHER" id="PTHR12346">
    <property type="entry name" value="SIN3B-RELATED"/>
    <property type="match status" value="1"/>
</dbReference>
<comment type="caution">
    <text evidence="10">The sequence shown here is derived from an EMBL/GenBank/DDBJ whole genome shotgun (WGS) entry which is preliminary data.</text>
</comment>
<sequence>MKRAKEESFGPPMKRTTPSARGESSGQQNGGNGREQKLTTNDALAYLKAVKDMFQDQKDKYDEFLEVMKDFKAQRIDTAGVIARVKDLFKGHRDLILGFNTFLPKGYEITLPPEDEVPQKKPVEFEEAINFVNKIKTRFQNDEHVYKAFLDILNMYRKEHKNITDVYQEVAILFRDHNDLLEEFTHFLPDTSGAAHPLHASSGRSLLRRDDRPISMRQGFIEKRDRHLTSQGDRDLSVDRPDIDHDKAVNRDRRRPDKDRDRKDDRDRRDHDRDNKDIENDENRDLDSIQRKRKSASRKVDDSAADGAENFGMHPLGSPNDDKNDLRSVYAEEISFFDKVRERLNNAEVYQEFLKCLNIFVKEIISRAELQSLVQDILGKYPDLMDALNDLLGPDERGRLAGVLSKKSLWNDGLLSKPVKEEDTERERIRERDEREKDRDRERDREKERERLDKNVPFISKDTANHKGSPYSNKDNKYWKPVSELDLSNSHRCTPSYRLLPKNYQLPPASHRTELAVAVLNDLWVSVTSGSEDYSFKHMRKNQYEESLFRCEDDRFELDMLLESVNATTRRVEELLEKMQNNTIKVEIPFKIEDNFSALNIRCIERLYGDHGLDVLDVLRKNPSLALPVILTRLKQKQEEWSRCRTDFNKVWAEIYAKNYHKSLDHRSFYFKQQDAKNLSTKTLLAEIKEISEKKRKEDDALLAIAAGNRRPIVPNIELQYTDSGVHEDLYQVIKYSCGEVSTSSDQLDKVMKIWTTFLEDILGVPSHPRGVEDTEVVVRAKTHSAKSSIQNAGESDGSPVVDGTIISPKQANLACNGEESTPAEQGSTCRGRRANGDVAVKEDGGHNLERVSRRSDTFSSNSIHGKSQHNVPMADEMSEINMQDLSNERLTESNVRPEQTHGRTNLEITSGLSTTPSRPSYAGGETTVDPWVNSDVLPSSEGGEPMRGIISANGCVAESSKGHRYREGFDAPSIMKVEREEGELSPNGDFEEDNFVVFEDAAADAAPKSKDGTMGRQPHVGPGEEEMHGGEAGGENDADADDEGEESAHRSTEDSENASEAVEDASGTESGDGEECSREDHEEDEEDVDHDDHDPKAESEGEAEGIGDAHDAEGEATSLPFSERFLFTAKPLAKHVPSALHDKEDKDLRIFYGNDSFYVLFRLHQILYERMLSAKMNSSSAESKWRNSKGTTPPDLYARFMNSLYSLLDGSADNTKFEDDSRAFIGTQSYVLFTLDKLIYKVVKQLQSIASDETDNKLLQLYAYEKSRRRERFFDLVYHENARVLLHKENIYRFECLSNPTRLSIQLMDYGNEKPEVTAVSMEPSFAGYLHNDFLSIVPDRKQMHGVYLGRNKRKNMHGDESSAILNIMEDIQILNGLECKLSCSTSKVSYVLDTEDFLYRIKRMKLSNGSSSSSHGKSLKVHAIKVARFHQFLSAA</sequence>
<keyword evidence="3" id="KW-0677">Repeat</keyword>
<accession>A0AAV9DMF3</accession>
<name>A0AAV9DMF3_ACOCL</name>
<dbReference type="Pfam" id="PF08295">
    <property type="entry name" value="Sin3_corepress"/>
    <property type="match status" value="1"/>
</dbReference>
<dbReference type="EMBL" id="JAUJYO010000012">
    <property type="protein sequence ID" value="KAK1302225.1"/>
    <property type="molecule type" value="Genomic_DNA"/>
</dbReference>
<keyword evidence="5" id="KW-0804">Transcription</keyword>
<dbReference type="FunFam" id="1.20.1160.11:FF:000001">
    <property type="entry name" value="Paired amphipathic helix protein Sin3"/>
    <property type="match status" value="1"/>
</dbReference>
<dbReference type="PROSITE" id="PS51477">
    <property type="entry name" value="PAH"/>
    <property type="match status" value="3"/>
</dbReference>
<reference evidence="10" key="2">
    <citation type="submission" date="2023-06" db="EMBL/GenBank/DDBJ databases">
        <authorList>
            <person name="Ma L."/>
            <person name="Liu K.-W."/>
            <person name="Li Z."/>
            <person name="Hsiao Y.-Y."/>
            <person name="Qi Y."/>
            <person name="Fu T."/>
            <person name="Tang G."/>
            <person name="Zhang D."/>
            <person name="Sun W.-H."/>
            <person name="Liu D.-K."/>
            <person name="Li Y."/>
            <person name="Chen G.-Z."/>
            <person name="Liu X.-D."/>
            <person name="Liao X.-Y."/>
            <person name="Jiang Y.-T."/>
            <person name="Yu X."/>
            <person name="Hao Y."/>
            <person name="Huang J."/>
            <person name="Zhao X.-W."/>
            <person name="Ke S."/>
            <person name="Chen Y.-Y."/>
            <person name="Wu W.-L."/>
            <person name="Hsu J.-L."/>
            <person name="Lin Y.-F."/>
            <person name="Huang M.-D."/>
            <person name="Li C.-Y."/>
            <person name="Huang L."/>
            <person name="Wang Z.-W."/>
            <person name="Zhao X."/>
            <person name="Zhong W.-Y."/>
            <person name="Peng D.-H."/>
            <person name="Ahmad S."/>
            <person name="Lan S."/>
            <person name="Zhang J.-S."/>
            <person name="Tsai W.-C."/>
            <person name="Van De Peer Y."/>
            <person name="Liu Z.-J."/>
        </authorList>
    </citation>
    <scope>NUCLEOTIDE SEQUENCE</scope>
    <source>
        <strain evidence="10">CP</strain>
        <tissue evidence="10">Leaves</tissue>
    </source>
</reference>
<feature type="compositionally biased region" description="Polar residues" evidence="8">
    <location>
        <begin position="858"/>
        <end position="871"/>
    </location>
</feature>
<feature type="compositionally biased region" description="Basic and acidic residues" evidence="8">
    <location>
        <begin position="207"/>
        <end position="290"/>
    </location>
</feature>
<feature type="domain" description="Histone deacetylase interacting" evidence="9">
    <location>
        <begin position="489"/>
        <end position="589"/>
    </location>
</feature>
<comment type="subcellular location">
    <subcellularLocation>
        <location evidence="1 7">Nucleus</location>
    </subcellularLocation>
</comment>
<feature type="region of interest" description="Disordered" evidence="8">
    <location>
        <begin position="421"/>
        <end position="475"/>
    </location>
</feature>
<evidence type="ECO:0000313" key="11">
    <source>
        <dbReference type="Proteomes" id="UP001180020"/>
    </source>
</evidence>
<feature type="region of interest" description="Disordered" evidence="8">
    <location>
        <begin position="1005"/>
        <end position="1108"/>
    </location>
</feature>
<dbReference type="GO" id="GO:0000118">
    <property type="term" value="C:histone deacetylase complex"/>
    <property type="evidence" value="ECO:0007669"/>
    <property type="project" value="TreeGrafter"/>
</dbReference>
<evidence type="ECO:0000256" key="7">
    <source>
        <dbReference type="PROSITE-ProRule" id="PRU00810"/>
    </source>
</evidence>
<dbReference type="FunFam" id="1.20.1160.11:FF:000003">
    <property type="entry name" value="Paired amphipathic helix SIN3-like protein"/>
    <property type="match status" value="1"/>
</dbReference>
<evidence type="ECO:0000259" key="9">
    <source>
        <dbReference type="SMART" id="SM00761"/>
    </source>
</evidence>
<evidence type="ECO:0000256" key="1">
    <source>
        <dbReference type="ARBA" id="ARBA00004123"/>
    </source>
</evidence>
<feature type="compositionally biased region" description="Acidic residues" evidence="8">
    <location>
        <begin position="1055"/>
        <end position="1064"/>
    </location>
</feature>
<evidence type="ECO:0000256" key="8">
    <source>
        <dbReference type="SAM" id="MobiDB-lite"/>
    </source>
</evidence>
<feature type="region of interest" description="Disordered" evidence="8">
    <location>
        <begin position="191"/>
        <end position="324"/>
    </location>
</feature>
<keyword evidence="4" id="KW-0805">Transcription regulation</keyword>
<feature type="region of interest" description="Disordered" evidence="8">
    <location>
        <begin position="891"/>
        <end position="934"/>
    </location>
</feature>
<evidence type="ECO:0000256" key="4">
    <source>
        <dbReference type="ARBA" id="ARBA00023015"/>
    </source>
</evidence>
<proteinExistence type="predicted"/>
<keyword evidence="2" id="KW-0678">Repressor</keyword>